<dbReference type="GO" id="GO:0003755">
    <property type="term" value="F:peptidyl-prolyl cis-trans isomerase activity"/>
    <property type="evidence" value="ECO:0007669"/>
    <property type="project" value="UniProtKB-EC"/>
</dbReference>
<comment type="caution">
    <text evidence="3">The sequence shown here is derived from an EMBL/GenBank/DDBJ whole genome shotgun (WGS) entry which is preliminary data.</text>
</comment>
<dbReference type="PROSITE" id="PS51257">
    <property type="entry name" value="PROKAR_LIPOPROTEIN"/>
    <property type="match status" value="1"/>
</dbReference>
<keyword evidence="3" id="KW-0413">Isomerase</keyword>
<feature type="domain" description="PpiC" evidence="2">
    <location>
        <begin position="202"/>
        <end position="314"/>
    </location>
</feature>
<accession>A0A644WNL3</accession>
<organism evidence="3">
    <name type="scientific">bioreactor metagenome</name>
    <dbReference type="NCBI Taxonomy" id="1076179"/>
    <lineage>
        <taxon>unclassified sequences</taxon>
        <taxon>metagenomes</taxon>
        <taxon>ecological metagenomes</taxon>
    </lineage>
</organism>
<dbReference type="Gene3D" id="3.10.50.40">
    <property type="match status" value="1"/>
</dbReference>
<dbReference type="PROSITE" id="PS50198">
    <property type="entry name" value="PPIC_PPIASE_2"/>
    <property type="match status" value="1"/>
</dbReference>
<evidence type="ECO:0000313" key="3">
    <source>
        <dbReference type="EMBL" id="MPM05229.1"/>
    </source>
</evidence>
<sequence>MKKLKYTAAFLLSVVLLLSALTGCGNSAASPSAEEDVTLKLAGIAKDTTLFTVDGVPVSAENFLFWVAQSADYVVSYYQNMGQEMDWETQLAGEAPADYIKNDAMSTAKLYQVVANHADEMGLTLTDEDKTDYEAGMTELVSQLGSEDNYKLWLSRLPLSRAEMDKLNQVSYLYTHIQDKLYGEGSEKAPTDETMDTYIADNHLVQTKHIILLTIDPTTGAALDDKTIAEKKKQIDDLLSQIKKSDDPTATFDTLMNKYSEDTGLSSNPDGYVYDSENNNYVAEFVDGTLALDYGEISDVVKSSMGYHILMRVDPDSESLREQYVSDQMNTLIQGWLDDAEVKTTDAYDKLDIQAYYTALIAHQAEVDAVMKAAESAAPQESSIPEESASPTK</sequence>
<dbReference type="SUPFAM" id="SSF54534">
    <property type="entry name" value="FKBP-like"/>
    <property type="match status" value="1"/>
</dbReference>
<dbReference type="InterPro" id="IPR000297">
    <property type="entry name" value="PPIase_PpiC"/>
</dbReference>
<dbReference type="EMBL" id="VSSQ01001112">
    <property type="protein sequence ID" value="MPM05229.1"/>
    <property type="molecule type" value="Genomic_DNA"/>
</dbReference>
<reference evidence="3" key="1">
    <citation type="submission" date="2019-08" db="EMBL/GenBank/DDBJ databases">
        <authorList>
            <person name="Kucharzyk K."/>
            <person name="Murdoch R.W."/>
            <person name="Higgins S."/>
            <person name="Loffler F."/>
        </authorList>
    </citation>
    <scope>NUCLEOTIDE SEQUENCE</scope>
</reference>
<dbReference type="Pfam" id="PF00639">
    <property type="entry name" value="Rotamase"/>
    <property type="match status" value="1"/>
</dbReference>
<evidence type="ECO:0000259" key="2">
    <source>
        <dbReference type="PROSITE" id="PS50198"/>
    </source>
</evidence>
<dbReference type="AlphaFoldDB" id="A0A644WNL3"/>
<proteinExistence type="predicted"/>
<dbReference type="PANTHER" id="PTHR47245:SF2">
    <property type="entry name" value="PEPTIDYL-PROLYL CIS-TRANS ISOMERASE HP_0175-RELATED"/>
    <property type="match status" value="1"/>
</dbReference>
<feature type="compositionally biased region" description="Polar residues" evidence="1">
    <location>
        <begin position="379"/>
        <end position="393"/>
    </location>
</feature>
<name>A0A644WNL3_9ZZZZ</name>
<gene>
    <name evidence="3" type="primary">prsA_3</name>
    <name evidence="3" type="ORF">SDC9_51517</name>
</gene>
<dbReference type="SUPFAM" id="SSF109998">
    <property type="entry name" value="Triger factor/SurA peptide-binding domain-like"/>
    <property type="match status" value="1"/>
</dbReference>
<dbReference type="EC" id="5.2.1.8" evidence="3"/>
<dbReference type="InterPro" id="IPR046357">
    <property type="entry name" value="PPIase_dom_sf"/>
</dbReference>
<dbReference type="InterPro" id="IPR050245">
    <property type="entry name" value="PrsA_foldase"/>
</dbReference>
<dbReference type="PANTHER" id="PTHR47245">
    <property type="entry name" value="PEPTIDYLPROLYL ISOMERASE"/>
    <property type="match status" value="1"/>
</dbReference>
<dbReference type="InterPro" id="IPR027304">
    <property type="entry name" value="Trigger_fact/SurA_dom_sf"/>
</dbReference>
<feature type="region of interest" description="Disordered" evidence="1">
    <location>
        <begin position="374"/>
        <end position="393"/>
    </location>
</feature>
<evidence type="ECO:0000256" key="1">
    <source>
        <dbReference type="SAM" id="MobiDB-lite"/>
    </source>
</evidence>
<protein>
    <submittedName>
        <fullName evidence="3">Foldase protein PrsA</fullName>
        <ecNumber evidence="3">5.2.1.8</ecNumber>
    </submittedName>
</protein>